<dbReference type="PRINTS" id="PR01415">
    <property type="entry name" value="ANKYRIN"/>
</dbReference>
<protein>
    <submittedName>
        <fullName evidence="5">Uncharacterized protein</fullName>
    </submittedName>
</protein>
<dbReference type="InterPro" id="IPR002110">
    <property type="entry name" value="Ankyrin_rpt"/>
</dbReference>
<dbReference type="PANTHER" id="PTHR24161:SF119">
    <property type="entry name" value="ANKYRIN REPEAT DOMAIN 44"/>
    <property type="match status" value="1"/>
</dbReference>
<comment type="caution">
    <text evidence="5">The sequence shown here is derived from an EMBL/GenBank/DDBJ whole genome shotgun (WGS) entry which is preliminary data.</text>
</comment>
<dbReference type="SUPFAM" id="SSF48403">
    <property type="entry name" value="Ankyrin repeat"/>
    <property type="match status" value="2"/>
</dbReference>
<dbReference type="Gene3D" id="1.25.40.20">
    <property type="entry name" value="Ankyrin repeat-containing domain"/>
    <property type="match status" value="3"/>
</dbReference>
<evidence type="ECO:0000256" key="4">
    <source>
        <dbReference type="SAM" id="MobiDB-lite"/>
    </source>
</evidence>
<feature type="repeat" description="ANK" evidence="3">
    <location>
        <begin position="481"/>
        <end position="513"/>
    </location>
</feature>
<accession>A0AA88G960</accession>
<organism evidence="5 6">
    <name type="scientific">Naegleria lovaniensis</name>
    <name type="common">Amoeba</name>
    <dbReference type="NCBI Taxonomy" id="51637"/>
    <lineage>
        <taxon>Eukaryota</taxon>
        <taxon>Discoba</taxon>
        <taxon>Heterolobosea</taxon>
        <taxon>Tetramitia</taxon>
        <taxon>Eutetramitia</taxon>
        <taxon>Vahlkampfiidae</taxon>
        <taxon>Naegleria</taxon>
    </lineage>
</organism>
<dbReference type="Proteomes" id="UP000816034">
    <property type="component" value="Unassembled WGS sequence"/>
</dbReference>
<dbReference type="RefSeq" id="XP_044542811.1">
    <property type="nucleotide sequence ID" value="XM_044687635.1"/>
</dbReference>
<keyword evidence="1" id="KW-0677">Repeat</keyword>
<feature type="region of interest" description="Disordered" evidence="4">
    <location>
        <begin position="107"/>
        <end position="138"/>
    </location>
</feature>
<dbReference type="EMBL" id="PYSW02000052">
    <property type="protein sequence ID" value="KAG2373637.1"/>
    <property type="molecule type" value="Genomic_DNA"/>
</dbReference>
<evidence type="ECO:0000256" key="3">
    <source>
        <dbReference type="PROSITE-ProRule" id="PRU00023"/>
    </source>
</evidence>
<reference evidence="5 6" key="1">
    <citation type="journal article" date="2018" name="BMC Genomics">
        <title>The genome of Naegleria lovaniensis, the basis for a comparative approach to unravel pathogenicity factors of the human pathogenic amoeba N. fowleri.</title>
        <authorList>
            <person name="Liechti N."/>
            <person name="Schurch N."/>
            <person name="Bruggmann R."/>
            <person name="Wittwer M."/>
        </authorList>
    </citation>
    <scope>NUCLEOTIDE SEQUENCE [LARGE SCALE GENOMIC DNA]</scope>
    <source>
        <strain evidence="5 6">ATCC 30569</strain>
    </source>
</reference>
<dbReference type="Pfam" id="PF12796">
    <property type="entry name" value="Ank_2"/>
    <property type="match status" value="3"/>
</dbReference>
<proteinExistence type="predicted"/>
<sequence length="678" mass="75122">MLKRKFDQFISQDECDGENTSEQQANVQMASSWELLCTSKSTATNVLQQIHVNDVDHHPSVGQDRMEEGEDFVSSSHVLFVEEDVFSADDSVNLSTSSLAESNNKTVHHHLNNNNNNNNNKPRLSQSSIDDEEAPPEILCSPNVESSEAIIDEICQQNLAIFVKTILPDAANNKKRKIEPTTNEEPIEVQFFKYITNGYDLMPLLSKIPPNFDINMRNTIHPFKEQTALHIASNCGLVKIIEFLFTHFGSSIDINIENLKGSRPLHFAAYGGHCSVVLALVKWVAQKFMGNSTIPQQQGVEFQFEGNPTGIILTPHNIPHIHEFVNSLTRDDNQRTALIIATEKGHTSIVKLFLELHTAMRQLCPNLADPSLISTSTGYLPIHKAASRSSGIEILQLLINFNPTTVNAKTLKKKYPLYFAVKRNAINAMKVLLQNGASTCEYTPSGKKLLHIAAFMGNLEICELLVEQPDCDLNANTNDGHPRTALHLAAKKCHCNIIKLLLAKGANVECVDYFGRYPIHVAASAGAVSAMELLANVNGKDYINVKNASGISCLHFACASGHEHLISYLKKKGFNFEDAQDDRCIRPIYVAAAQNQPNIIYELAKYYRKDIDYVNTVSGFTPLLIAAFRNSVGAVEALIRCGADISKQNQHGITAAYVAKTRNNKRICSILNAVPRCE</sequence>
<evidence type="ECO:0000313" key="5">
    <source>
        <dbReference type="EMBL" id="KAG2373637.1"/>
    </source>
</evidence>
<evidence type="ECO:0000256" key="1">
    <source>
        <dbReference type="ARBA" id="ARBA00022737"/>
    </source>
</evidence>
<dbReference type="InterPro" id="IPR036770">
    <property type="entry name" value="Ankyrin_rpt-contain_sf"/>
</dbReference>
<gene>
    <name evidence="5" type="ORF">C9374_011926</name>
</gene>
<dbReference type="Pfam" id="PF13637">
    <property type="entry name" value="Ank_4"/>
    <property type="match status" value="1"/>
</dbReference>
<dbReference type="PROSITE" id="PS50088">
    <property type="entry name" value="ANK_REPEAT"/>
    <property type="match status" value="2"/>
</dbReference>
<dbReference type="PANTHER" id="PTHR24161">
    <property type="entry name" value="ANK_REP_REGION DOMAIN-CONTAINING PROTEIN-RELATED"/>
    <property type="match status" value="1"/>
</dbReference>
<dbReference type="PROSITE" id="PS50297">
    <property type="entry name" value="ANK_REP_REGION"/>
    <property type="match status" value="2"/>
</dbReference>
<evidence type="ECO:0000256" key="2">
    <source>
        <dbReference type="ARBA" id="ARBA00023043"/>
    </source>
</evidence>
<dbReference type="GeneID" id="68104380"/>
<name>A0AA88G960_NAELO</name>
<dbReference type="AlphaFoldDB" id="A0AA88G960"/>
<evidence type="ECO:0000313" key="6">
    <source>
        <dbReference type="Proteomes" id="UP000816034"/>
    </source>
</evidence>
<keyword evidence="2 3" id="KW-0040">ANK repeat</keyword>
<feature type="repeat" description="ANK" evidence="3">
    <location>
        <begin position="618"/>
        <end position="650"/>
    </location>
</feature>
<keyword evidence="6" id="KW-1185">Reference proteome</keyword>
<dbReference type="SMART" id="SM00248">
    <property type="entry name" value="ANK"/>
    <property type="match status" value="11"/>
</dbReference>